<feature type="transmembrane region" description="Helical" evidence="1">
    <location>
        <begin position="72"/>
        <end position="95"/>
    </location>
</feature>
<feature type="transmembrane region" description="Helical" evidence="1">
    <location>
        <begin position="130"/>
        <end position="151"/>
    </location>
</feature>
<gene>
    <name evidence="2" type="ORF">KK083_03900</name>
</gene>
<feature type="transmembrane region" description="Helical" evidence="1">
    <location>
        <begin position="102"/>
        <end position="124"/>
    </location>
</feature>
<organism evidence="2 3">
    <name type="scientific">Chryseosolibacter histidini</name>
    <dbReference type="NCBI Taxonomy" id="2782349"/>
    <lineage>
        <taxon>Bacteria</taxon>
        <taxon>Pseudomonadati</taxon>
        <taxon>Bacteroidota</taxon>
        <taxon>Cytophagia</taxon>
        <taxon>Cytophagales</taxon>
        <taxon>Chryseotaleaceae</taxon>
        <taxon>Chryseosolibacter</taxon>
    </lineage>
</organism>
<keyword evidence="1" id="KW-1133">Transmembrane helix</keyword>
<evidence type="ECO:0000313" key="2">
    <source>
        <dbReference type="EMBL" id="MBT1696006.1"/>
    </source>
</evidence>
<accession>A0AAP2GHG6</accession>
<comment type="caution">
    <text evidence="2">The sequence shown here is derived from an EMBL/GenBank/DDBJ whole genome shotgun (WGS) entry which is preliminary data.</text>
</comment>
<keyword evidence="1" id="KW-0812">Transmembrane</keyword>
<dbReference type="AlphaFoldDB" id="A0AAP2GHG6"/>
<proteinExistence type="predicted"/>
<dbReference type="RefSeq" id="WP_254160889.1">
    <property type="nucleotide sequence ID" value="NZ_JAHESF010000003.1"/>
</dbReference>
<evidence type="ECO:0000256" key="1">
    <source>
        <dbReference type="SAM" id="Phobius"/>
    </source>
</evidence>
<keyword evidence="3" id="KW-1185">Reference proteome</keyword>
<name>A0AAP2GHG6_9BACT</name>
<protein>
    <submittedName>
        <fullName evidence="2">Uncharacterized protein</fullName>
    </submittedName>
</protein>
<feature type="transmembrane region" description="Helical" evidence="1">
    <location>
        <begin position="12"/>
        <end position="32"/>
    </location>
</feature>
<dbReference type="Proteomes" id="UP001319200">
    <property type="component" value="Unassembled WGS sequence"/>
</dbReference>
<sequence length="161" mass="18171">MKDAKNLRREVRILLYVFVAGLIVSGITAFPIHTGLTYAHDQIVYFKLDNGLSRWIETVYQGITEVDSKYPFIAYGTDWLAFAHLILAVLFAGIIKDPVRNIWVLKFGLISCAAVFPLAFIAGAVRGIPFFWQLIDCSFGLLGGIILWMCYSRVKKLESTF</sequence>
<reference evidence="2 3" key="1">
    <citation type="submission" date="2021-05" db="EMBL/GenBank/DDBJ databases">
        <title>A Polyphasic approach of four new species of the genus Ohtaekwangia: Ohtaekwangia histidinii sp. nov., Ohtaekwangia cretensis sp. nov., Ohtaekwangia indiensis sp. nov., Ohtaekwangia reichenbachii sp. nov. from diverse environment.</title>
        <authorList>
            <person name="Octaviana S."/>
        </authorList>
    </citation>
    <scope>NUCLEOTIDE SEQUENCE [LARGE SCALE GENOMIC DNA]</scope>
    <source>
        <strain evidence="2 3">PWU4</strain>
    </source>
</reference>
<evidence type="ECO:0000313" key="3">
    <source>
        <dbReference type="Proteomes" id="UP001319200"/>
    </source>
</evidence>
<keyword evidence="1" id="KW-0472">Membrane</keyword>
<dbReference type="EMBL" id="JAHESF010000003">
    <property type="protein sequence ID" value="MBT1696006.1"/>
    <property type="molecule type" value="Genomic_DNA"/>
</dbReference>